<dbReference type="EMBL" id="SOFP01000047">
    <property type="protein sequence ID" value="TFC14584.1"/>
    <property type="molecule type" value="Genomic_DNA"/>
</dbReference>
<evidence type="ECO:0000313" key="2">
    <source>
        <dbReference type="EMBL" id="TFC14584.1"/>
    </source>
</evidence>
<comment type="caution">
    <text evidence="2">The sequence shown here is derived from an EMBL/GenBank/DDBJ whole genome shotgun (WGS) entry which is preliminary data.</text>
</comment>
<dbReference type="Proteomes" id="UP000298412">
    <property type="component" value="Unassembled WGS sequence"/>
</dbReference>
<feature type="region of interest" description="Disordered" evidence="1">
    <location>
        <begin position="78"/>
        <end position="118"/>
    </location>
</feature>
<sequence length="118" mass="13422">MPQQKPFQLRPTLDDVVAQNRRIEHCGIDRVWKFRPHGVPNMRGGNHMRYRTLGNSEAVISTLALGTMTLGDEATFGRNRPVTRRRDREGHSNYKANWPLKIFPGSPDGAELSRPSQT</sequence>
<reference evidence="2 3" key="1">
    <citation type="submission" date="2019-03" db="EMBL/GenBank/DDBJ databases">
        <title>Genomics of glacier-inhabiting Cryobacterium strains.</title>
        <authorList>
            <person name="Liu Q."/>
            <person name="Xin Y.-H."/>
        </authorList>
    </citation>
    <scope>NUCLEOTIDE SEQUENCE [LARGE SCALE GENOMIC DNA]</scope>
    <source>
        <strain evidence="2 3">MDT1-3</strain>
    </source>
</reference>
<protein>
    <submittedName>
        <fullName evidence="2">Uncharacterized protein</fullName>
    </submittedName>
</protein>
<proteinExistence type="predicted"/>
<name>A0A4V3IEV1_9MICO</name>
<gene>
    <name evidence="2" type="ORF">E3O19_10300</name>
</gene>
<accession>A0A4V3IEV1</accession>
<evidence type="ECO:0000256" key="1">
    <source>
        <dbReference type="SAM" id="MobiDB-lite"/>
    </source>
</evidence>
<organism evidence="2 3">
    <name type="scientific">Cryobacterium algoritolerans</name>
    <dbReference type="NCBI Taxonomy" id="1259184"/>
    <lineage>
        <taxon>Bacteria</taxon>
        <taxon>Bacillati</taxon>
        <taxon>Actinomycetota</taxon>
        <taxon>Actinomycetes</taxon>
        <taxon>Micrococcales</taxon>
        <taxon>Microbacteriaceae</taxon>
        <taxon>Cryobacterium</taxon>
    </lineage>
</organism>
<keyword evidence="3" id="KW-1185">Reference proteome</keyword>
<evidence type="ECO:0000313" key="3">
    <source>
        <dbReference type="Proteomes" id="UP000298412"/>
    </source>
</evidence>
<dbReference type="AlphaFoldDB" id="A0A4V3IEV1"/>